<dbReference type="PANTHER" id="PTHR34309:SF1">
    <property type="entry name" value="PROTEIN GLCG"/>
    <property type="match status" value="1"/>
</dbReference>
<dbReference type="InterPro" id="IPR038084">
    <property type="entry name" value="PduO/GlcC-like_sf"/>
</dbReference>
<dbReference type="InterPro" id="IPR005624">
    <property type="entry name" value="PduO/GlcC-like"/>
</dbReference>
<gene>
    <name evidence="2" type="ORF">GRI99_14850</name>
</gene>
<evidence type="ECO:0000256" key="1">
    <source>
        <dbReference type="SAM" id="SignalP"/>
    </source>
</evidence>
<organism evidence="2 3">
    <name type="scientific">Alteraurantiacibacter buctensis</name>
    <dbReference type="NCBI Taxonomy" id="1503981"/>
    <lineage>
        <taxon>Bacteria</taxon>
        <taxon>Pseudomonadati</taxon>
        <taxon>Pseudomonadota</taxon>
        <taxon>Alphaproteobacteria</taxon>
        <taxon>Sphingomonadales</taxon>
        <taxon>Erythrobacteraceae</taxon>
        <taxon>Alteraurantiacibacter</taxon>
    </lineage>
</organism>
<reference evidence="2 3" key="1">
    <citation type="submission" date="2019-12" db="EMBL/GenBank/DDBJ databases">
        <title>Genomic-based taxomic classification of the family Erythrobacteraceae.</title>
        <authorList>
            <person name="Xu L."/>
        </authorList>
    </citation>
    <scope>NUCLEOTIDE SEQUENCE [LARGE SCALE GENOMIC DNA]</scope>
    <source>
        <strain evidence="2 3">M0322</strain>
    </source>
</reference>
<dbReference type="OrthoDB" id="5988518at2"/>
<dbReference type="Pfam" id="PF03928">
    <property type="entry name" value="HbpS-like"/>
    <property type="match status" value="1"/>
</dbReference>
<comment type="caution">
    <text evidence="2">The sequence shown here is derived from an EMBL/GenBank/DDBJ whole genome shotgun (WGS) entry which is preliminary data.</text>
</comment>
<dbReference type="SUPFAM" id="SSF143744">
    <property type="entry name" value="GlcG-like"/>
    <property type="match status" value="1"/>
</dbReference>
<feature type="signal peptide" evidence="1">
    <location>
        <begin position="1"/>
        <end position="25"/>
    </location>
</feature>
<accession>A0A844Z0N7</accession>
<sequence length="156" mass="15245">MMKIFATFAALVPFLLGAGSGLAQTARPMLDYASAAAIRDGCLAFAAERGLTVAVAVYDESGRLIAFAHADGTPTAVADFAMWKGRSAATIHVASKDTANWGQGAPGLASWEGGTPIFTAGGVALGGVGVSGAASSEDTACGVAGIAAAGLLASAP</sequence>
<evidence type="ECO:0008006" key="4">
    <source>
        <dbReference type="Google" id="ProtNLM"/>
    </source>
</evidence>
<protein>
    <recommendedName>
        <fullName evidence="4">Heme-binding protein</fullName>
    </recommendedName>
</protein>
<evidence type="ECO:0000313" key="3">
    <source>
        <dbReference type="Proteomes" id="UP000466966"/>
    </source>
</evidence>
<dbReference type="PANTHER" id="PTHR34309">
    <property type="entry name" value="SLR1406 PROTEIN"/>
    <property type="match status" value="1"/>
</dbReference>
<dbReference type="AlphaFoldDB" id="A0A844Z0N7"/>
<name>A0A844Z0N7_9SPHN</name>
<dbReference type="EMBL" id="WTYV01000006">
    <property type="protein sequence ID" value="MXO72908.1"/>
    <property type="molecule type" value="Genomic_DNA"/>
</dbReference>
<feature type="chain" id="PRO_5032622061" description="Heme-binding protein" evidence="1">
    <location>
        <begin position="26"/>
        <end position="156"/>
    </location>
</feature>
<proteinExistence type="predicted"/>
<keyword evidence="3" id="KW-1185">Reference proteome</keyword>
<evidence type="ECO:0000313" key="2">
    <source>
        <dbReference type="EMBL" id="MXO72908.1"/>
    </source>
</evidence>
<dbReference type="InterPro" id="IPR052517">
    <property type="entry name" value="GlcG_carb_metab_protein"/>
</dbReference>
<dbReference type="RefSeq" id="WP_160772838.1">
    <property type="nucleotide sequence ID" value="NZ_WTYV01000006.1"/>
</dbReference>
<dbReference type="Proteomes" id="UP000466966">
    <property type="component" value="Unassembled WGS sequence"/>
</dbReference>
<dbReference type="Gene3D" id="3.30.450.150">
    <property type="entry name" value="Haem-degrading domain"/>
    <property type="match status" value="1"/>
</dbReference>
<keyword evidence="1" id="KW-0732">Signal</keyword>